<reference evidence="3" key="1">
    <citation type="submission" date="2017-06" db="EMBL/GenBank/DDBJ databases">
        <title>Whole genome sequence of Laribacter hongkongensis LHGZ1.</title>
        <authorList>
            <person name="Chen D."/>
            <person name="Wu H."/>
            <person name="Chen J."/>
        </authorList>
    </citation>
    <scope>NUCLEOTIDE SEQUENCE [LARGE SCALE GENOMIC DNA]</scope>
    <source>
        <strain evidence="3">LHGZ1</strain>
    </source>
</reference>
<name>A0A248LNB0_9NEIS</name>
<gene>
    <name evidence="2" type="ORF">LHGZ1_2822</name>
</gene>
<dbReference type="InterPro" id="IPR014966">
    <property type="entry name" value="FRG-dom"/>
</dbReference>
<dbReference type="SMART" id="SM00901">
    <property type="entry name" value="FRG"/>
    <property type="match status" value="1"/>
</dbReference>
<accession>A0A248LNB0</accession>
<evidence type="ECO:0000313" key="2">
    <source>
        <dbReference type="EMBL" id="ASJ25653.1"/>
    </source>
</evidence>
<dbReference type="AlphaFoldDB" id="A0A248LNB0"/>
<proteinExistence type="predicted"/>
<feature type="domain" description="FRG" evidence="1">
    <location>
        <begin position="5"/>
        <end position="121"/>
    </location>
</feature>
<dbReference type="EMBL" id="CP022115">
    <property type="protein sequence ID" value="ASJ25653.1"/>
    <property type="molecule type" value="Genomic_DNA"/>
</dbReference>
<dbReference type="Proteomes" id="UP000197424">
    <property type="component" value="Chromosome"/>
</dbReference>
<protein>
    <submittedName>
        <fullName evidence="2">FRG domain protein</fullName>
    </submittedName>
</protein>
<dbReference type="Pfam" id="PF08867">
    <property type="entry name" value="FRG"/>
    <property type="match status" value="1"/>
</dbReference>
<evidence type="ECO:0000313" key="3">
    <source>
        <dbReference type="Proteomes" id="UP000197424"/>
    </source>
</evidence>
<evidence type="ECO:0000259" key="1">
    <source>
        <dbReference type="SMART" id="SM00901"/>
    </source>
</evidence>
<sequence>MPGPEFSPRLYRGETAFHDPCVPSVFRDGSSPIDRCFAIGKWIELSALMDHHPATHDLKQSRIGDLSFDLNIEAIAQHYGFRTRLMDFSRSKDVAMFFATCKYDPRTDSYAPMRNGEAVLYTVDLKGLIDHRKGDASFLPLGLEPLPRPEAQRALAVRMNPGESLNDMPWISRQELEVTHELSQRYFDMFDGGAKLFPSNPFDDQVRAIRQTKRLPLEALAFGMEQGLIPHHPEGINGARNALLLAGYEVEPCPMSVQPETVKGALDEWEHKKSDYFSRIRVRGVADHVIVN</sequence>
<organism evidence="2 3">
    <name type="scientific">Laribacter hongkongensis</name>
    <dbReference type="NCBI Taxonomy" id="168471"/>
    <lineage>
        <taxon>Bacteria</taxon>
        <taxon>Pseudomonadati</taxon>
        <taxon>Pseudomonadota</taxon>
        <taxon>Betaproteobacteria</taxon>
        <taxon>Neisseriales</taxon>
        <taxon>Aquaspirillaceae</taxon>
        <taxon>Laribacter</taxon>
    </lineage>
</organism>